<evidence type="ECO:0000313" key="3">
    <source>
        <dbReference type="Proteomes" id="UP000008206"/>
    </source>
</evidence>
<dbReference type="OrthoDB" id="5735764at2"/>
<evidence type="ECO:0000259" key="1">
    <source>
        <dbReference type="Pfam" id="PF13529"/>
    </source>
</evidence>
<dbReference type="Gene3D" id="3.90.70.10">
    <property type="entry name" value="Cysteine proteinases"/>
    <property type="match status" value="1"/>
</dbReference>
<dbReference type="Pfam" id="PF13529">
    <property type="entry name" value="Peptidase_C39_2"/>
    <property type="match status" value="1"/>
</dbReference>
<reference evidence="3" key="1">
    <citation type="journal article" date="2011" name="MBio">
        <title>Novel metabolic attributes of the genus Cyanothece, comprising a group of unicellular nitrogen-fixing Cyanobacteria.</title>
        <authorList>
            <person name="Bandyopadhyay A."/>
            <person name="Elvitigala T."/>
            <person name="Welsh E."/>
            <person name="Stockel J."/>
            <person name="Liberton M."/>
            <person name="Min H."/>
            <person name="Sherman L.A."/>
            <person name="Pakrasi H.B."/>
        </authorList>
    </citation>
    <scope>NUCLEOTIDE SEQUENCE [LARGE SCALE GENOMIC DNA]</scope>
    <source>
        <strain evidence="3">PCC 7822</strain>
    </source>
</reference>
<keyword evidence="3" id="KW-1185">Reference proteome</keyword>
<dbReference type="STRING" id="497965.Cyan7822_1186"/>
<dbReference type="EMBL" id="CP002198">
    <property type="protein sequence ID" value="ADN13192.1"/>
    <property type="molecule type" value="Genomic_DNA"/>
</dbReference>
<dbReference type="Proteomes" id="UP000008206">
    <property type="component" value="Chromosome"/>
</dbReference>
<organism evidence="2 3">
    <name type="scientific">Gloeothece verrucosa (strain PCC 7822)</name>
    <name type="common">Cyanothece sp. (strain PCC 7822)</name>
    <dbReference type="NCBI Taxonomy" id="497965"/>
    <lineage>
        <taxon>Bacteria</taxon>
        <taxon>Bacillati</taxon>
        <taxon>Cyanobacteriota</taxon>
        <taxon>Cyanophyceae</taxon>
        <taxon>Oscillatoriophycideae</taxon>
        <taxon>Chroococcales</taxon>
        <taxon>Aphanothecaceae</taxon>
        <taxon>Gloeothece</taxon>
        <taxon>Gloeothece verrucosa</taxon>
    </lineage>
</organism>
<accession>E0UFT1</accession>
<feature type="domain" description="Peptidase C39-like" evidence="1">
    <location>
        <begin position="97"/>
        <end position="223"/>
    </location>
</feature>
<dbReference type="RefSeq" id="WP_013321299.1">
    <property type="nucleotide sequence ID" value="NC_014501.1"/>
</dbReference>
<name>E0UFT1_GLOV7</name>
<dbReference type="KEGG" id="cyj:Cyan7822_1186"/>
<gene>
    <name evidence="2" type="ordered locus">Cyan7822_1186</name>
</gene>
<dbReference type="InterPro" id="IPR039564">
    <property type="entry name" value="Peptidase_C39-like"/>
</dbReference>
<protein>
    <recommendedName>
        <fullName evidence="1">Peptidase C39-like domain-containing protein</fullName>
    </recommendedName>
</protein>
<sequence>MVNPGNFFIRVKPEQGQTTIKYSPEYQASEIADPNLKFDLNQSQCLEINWFDNVEYHYKFELKEPIKGRYNWYAFQGHVEIDNDETEKKVDESGVILNVPYFPQNDNTIRPFQTCNMTSAAMVVEFFYPGTDAHTPGQLEDAMTKYCVANWGYDSIYYHPHIVDTLKHWNVKSTFNTTTPFSKIQKHLDSGKPVIYSGKFTNSGHIIVLRGYDSTGFWVNDPWGEWFSWGYDKNAPPNMNKGAKLHYSYQMMGRLSYSGSQTGWAHLCEKT</sequence>
<evidence type="ECO:0000313" key="2">
    <source>
        <dbReference type="EMBL" id="ADN13192.1"/>
    </source>
</evidence>
<proteinExistence type="predicted"/>
<dbReference type="eggNOG" id="COG4990">
    <property type="taxonomic scope" value="Bacteria"/>
</dbReference>
<dbReference type="HOGENOM" id="CLU_031449_0_0_3"/>
<dbReference type="AlphaFoldDB" id="E0UFT1"/>